<feature type="transmembrane region" description="Helical" evidence="10">
    <location>
        <begin position="56"/>
        <end position="73"/>
    </location>
</feature>
<dbReference type="InterPro" id="IPR018957">
    <property type="entry name" value="Znf_C3HC4_RING-type"/>
</dbReference>
<dbReference type="PANTHER" id="PTHR15860">
    <property type="entry name" value="UNCHARACTERIZED RING FINGER-CONTAINING PROTEIN"/>
    <property type="match status" value="1"/>
</dbReference>
<dbReference type="GO" id="GO:1904294">
    <property type="term" value="P:positive regulation of ERAD pathway"/>
    <property type="evidence" value="ECO:0007669"/>
    <property type="project" value="InterPro"/>
</dbReference>
<dbReference type="PROSITE" id="PS50089">
    <property type="entry name" value="ZF_RING_2"/>
    <property type="match status" value="1"/>
</dbReference>
<evidence type="ECO:0000256" key="7">
    <source>
        <dbReference type="ARBA" id="ARBA00022989"/>
    </source>
</evidence>
<evidence type="ECO:0000259" key="11">
    <source>
        <dbReference type="PROSITE" id="PS50089"/>
    </source>
</evidence>
<feature type="domain" description="RING-type" evidence="11">
    <location>
        <begin position="250"/>
        <end position="288"/>
    </location>
</feature>
<dbReference type="GO" id="GO:0061630">
    <property type="term" value="F:ubiquitin protein ligase activity"/>
    <property type="evidence" value="ECO:0007669"/>
    <property type="project" value="InterPro"/>
</dbReference>
<evidence type="ECO:0000256" key="3">
    <source>
        <dbReference type="ARBA" id="ARBA00022723"/>
    </source>
</evidence>
<feature type="transmembrane region" description="Helical" evidence="10">
    <location>
        <begin position="32"/>
        <end position="50"/>
    </location>
</feature>
<evidence type="ECO:0000256" key="4">
    <source>
        <dbReference type="ARBA" id="ARBA00022771"/>
    </source>
</evidence>
<keyword evidence="8 10" id="KW-0472">Membrane</keyword>
<dbReference type="InterPro" id="IPR001841">
    <property type="entry name" value="Znf_RING"/>
</dbReference>
<evidence type="ECO:0000256" key="5">
    <source>
        <dbReference type="ARBA" id="ARBA00022786"/>
    </source>
</evidence>
<accession>A0AA85FIW2</accession>
<dbReference type="SMART" id="SM00184">
    <property type="entry name" value="RING"/>
    <property type="match status" value="1"/>
</dbReference>
<dbReference type="InterPro" id="IPR044235">
    <property type="entry name" value="RNFT1/2"/>
</dbReference>
<protein>
    <recommendedName>
        <fullName evidence="11">RING-type domain-containing protein</fullName>
    </recommendedName>
</protein>
<evidence type="ECO:0000256" key="6">
    <source>
        <dbReference type="ARBA" id="ARBA00022833"/>
    </source>
</evidence>
<dbReference type="Gene3D" id="3.30.40.10">
    <property type="entry name" value="Zinc/RING finger domain, C3HC4 (zinc finger)"/>
    <property type="match status" value="1"/>
</dbReference>
<keyword evidence="5" id="KW-0833">Ubl conjugation pathway</keyword>
<keyword evidence="2 10" id="KW-0812">Transmembrane</keyword>
<name>A0AA85FIW2_9TREM</name>
<dbReference type="AlphaFoldDB" id="A0AA85FIW2"/>
<evidence type="ECO:0000256" key="2">
    <source>
        <dbReference type="ARBA" id="ARBA00022692"/>
    </source>
</evidence>
<sequence>MVHSNHSILPIVSACDDASTEKKAKKDQFLSLRNIFHICFISVIVLKLYGEYFTNIVMASWGYITVLFMNSEIQTSFSDLSYRKICIPLSVVSLSHLGLIQYSLWNQGFYNVFFLQPSSSVSSLPLTLWYIFISDCSLKMLSIFIKTISLLSLSKTLDCYSMGSLLCFLEYIFLFLRHIPPGILWICFLVELNWKLQGILAGRIFVCLLYCILKVCIILSLCKEFMKFSRSMICTKPYTVELQAPSNEVCNMCLESYTHIGILSCNHKFCAKCTTRWFNTFTKCPSCNPECSENSRWRNGSMDLFIQFY</sequence>
<feature type="transmembrane region" description="Helical" evidence="10">
    <location>
        <begin position="199"/>
        <end position="222"/>
    </location>
</feature>
<dbReference type="InterPro" id="IPR013083">
    <property type="entry name" value="Znf_RING/FYVE/PHD"/>
</dbReference>
<proteinExistence type="predicted"/>
<evidence type="ECO:0000313" key="12">
    <source>
        <dbReference type="Proteomes" id="UP000050792"/>
    </source>
</evidence>
<evidence type="ECO:0000256" key="1">
    <source>
        <dbReference type="ARBA" id="ARBA00004141"/>
    </source>
</evidence>
<evidence type="ECO:0000256" key="8">
    <source>
        <dbReference type="ARBA" id="ARBA00023136"/>
    </source>
</evidence>
<reference evidence="12" key="1">
    <citation type="submission" date="2022-06" db="EMBL/GenBank/DDBJ databases">
        <authorList>
            <person name="Berger JAMES D."/>
            <person name="Berger JAMES D."/>
        </authorList>
    </citation>
    <scope>NUCLEOTIDE SEQUENCE [LARGE SCALE GENOMIC DNA]</scope>
</reference>
<dbReference type="WBParaSite" id="SRDH1_52150.4">
    <property type="protein sequence ID" value="SRDH1_52150.4"/>
    <property type="gene ID" value="SRDH1_52150"/>
</dbReference>
<dbReference type="Proteomes" id="UP000050792">
    <property type="component" value="Unassembled WGS sequence"/>
</dbReference>
<feature type="transmembrane region" description="Helical" evidence="10">
    <location>
        <begin position="85"/>
        <end position="104"/>
    </location>
</feature>
<reference evidence="13" key="2">
    <citation type="submission" date="2023-11" db="UniProtKB">
        <authorList>
            <consortium name="WormBaseParasite"/>
        </authorList>
    </citation>
    <scope>IDENTIFICATION</scope>
</reference>
<dbReference type="SUPFAM" id="SSF57850">
    <property type="entry name" value="RING/U-box"/>
    <property type="match status" value="1"/>
</dbReference>
<keyword evidence="12" id="KW-1185">Reference proteome</keyword>
<evidence type="ECO:0000256" key="10">
    <source>
        <dbReference type="SAM" id="Phobius"/>
    </source>
</evidence>
<comment type="subcellular location">
    <subcellularLocation>
        <location evidence="1">Membrane</location>
        <topology evidence="1">Multi-pass membrane protein</topology>
    </subcellularLocation>
</comment>
<keyword evidence="7 10" id="KW-1133">Transmembrane helix</keyword>
<keyword evidence="6" id="KW-0862">Zinc</keyword>
<organism evidence="12 13">
    <name type="scientific">Schistosoma rodhaini</name>
    <dbReference type="NCBI Taxonomy" id="6188"/>
    <lineage>
        <taxon>Eukaryota</taxon>
        <taxon>Metazoa</taxon>
        <taxon>Spiralia</taxon>
        <taxon>Lophotrochozoa</taxon>
        <taxon>Platyhelminthes</taxon>
        <taxon>Trematoda</taxon>
        <taxon>Digenea</taxon>
        <taxon>Strigeidida</taxon>
        <taxon>Schistosomatoidea</taxon>
        <taxon>Schistosomatidae</taxon>
        <taxon>Schistosoma</taxon>
    </lineage>
</organism>
<evidence type="ECO:0000256" key="9">
    <source>
        <dbReference type="PROSITE-ProRule" id="PRU00175"/>
    </source>
</evidence>
<keyword evidence="4 9" id="KW-0863">Zinc-finger</keyword>
<evidence type="ECO:0000313" key="13">
    <source>
        <dbReference type="WBParaSite" id="SRDH1_52150.4"/>
    </source>
</evidence>
<feature type="transmembrane region" description="Helical" evidence="10">
    <location>
        <begin position="124"/>
        <end position="145"/>
    </location>
</feature>
<dbReference type="Pfam" id="PF00097">
    <property type="entry name" value="zf-C3HC4"/>
    <property type="match status" value="1"/>
</dbReference>
<dbReference type="GO" id="GO:0016020">
    <property type="term" value="C:membrane"/>
    <property type="evidence" value="ECO:0007669"/>
    <property type="project" value="UniProtKB-SubCell"/>
</dbReference>
<dbReference type="PANTHER" id="PTHR15860:SF0">
    <property type="entry name" value="LP20373P"/>
    <property type="match status" value="1"/>
</dbReference>
<feature type="transmembrane region" description="Helical" evidence="10">
    <location>
        <begin position="157"/>
        <end position="179"/>
    </location>
</feature>
<keyword evidence="3" id="KW-0479">Metal-binding</keyword>
<dbReference type="GO" id="GO:0008270">
    <property type="term" value="F:zinc ion binding"/>
    <property type="evidence" value="ECO:0007669"/>
    <property type="project" value="UniProtKB-KW"/>
</dbReference>